<name>A0A0E9WC55_ANGAN</name>
<organism evidence="1">
    <name type="scientific">Anguilla anguilla</name>
    <name type="common">European freshwater eel</name>
    <name type="synonym">Muraena anguilla</name>
    <dbReference type="NCBI Taxonomy" id="7936"/>
    <lineage>
        <taxon>Eukaryota</taxon>
        <taxon>Metazoa</taxon>
        <taxon>Chordata</taxon>
        <taxon>Craniata</taxon>
        <taxon>Vertebrata</taxon>
        <taxon>Euteleostomi</taxon>
        <taxon>Actinopterygii</taxon>
        <taxon>Neopterygii</taxon>
        <taxon>Teleostei</taxon>
        <taxon>Anguilliformes</taxon>
        <taxon>Anguillidae</taxon>
        <taxon>Anguilla</taxon>
    </lineage>
</organism>
<accession>A0A0E9WC55</accession>
<dbReference type="AlphaFoldDB" id="A0A0E9WC55"/>
<reference evidence="1" key="1">
    <citation type="submission" date="2014-11" db="EMBL/GenBank/DDBJ databases">
        <authorList>
            <person name="Amaro Gonzalez C."/>
        </authorList>
    </citation>
    <scope>NUCLEOTIDE SEQUENCE</scope>
</reference>
<proteinExistence type="predicted"/>
<sequence length="52" mass="5966">MPSQIQLIHWIFLKIGGWLTEESSKHSSKCSLQLNCLKKQNGNEPNLRQTLS</sequence>
<protein>
    <submittedName>
        <fullName evidence="1">Uncharacterized protein</fullName>
    </submittedName>
</protein>
<evidence type="ECO:0000313" key="1">
    <source>
        <dbReference type="EMBL" id="JAH87871.1"/>
    </source>
</evidence>
<reference evidence="1" key="2">
    <citation type="journal article" date="2015" name="Fish Shellfish Immunol.">
        <title>Early steps in the European eel (Anguilla anguilla)-Vibrio vulnificus interaction in the gills: Role of the RtxA13 toxin.</title>
        <authorList>
            <person name="Callol A."/>
            <person name="Pajuelo D."/>
            <person name="Ebbesson L."/>
            <person name="Teles M."/>
            <person name="MacKenzie S."/>
            <person name="Amaro C."/>
        </authorList>
    </citation>
    <scope>NUCLEOTIDE SEQUENCE</scope>
</reference>
<dbReference type="EMBL" id="GBXM01020706">
    <property type="protein sequence ID" value="JAH87871.1"/>
    <property type="molecule type" value="Transcribed_RNA"/>
</dbReference>